<name>A0A3G9G282_9CAUL</name>
<dbReference type="EMBL" id="AP018827">
    <property type="protein sequence ID" value="BBF80746.1"/>
    <property type="molecule type" value="Genomic_DNA"/>
</dbReference>
<dbReference type="RefSeq" id="WP_197723565.1">
    <property type="nucleotide sequence ID" value="NZ_AP018827.1"/>
</dbReference>
<dbReference type="Proteomes" id="UP000278756">
    <property type="component" value="Chromosome 1"/>
</dbReference>
<gene>
    <name evidence="1" type="ORF">EM6_1331</name>
</gene>
<organism evidence="1 2">
    <name type="scientific">Asticcacaulis excentricus</name>
    <dbReference type="NCBI Taxonomy" id="78587"/>
    <lineage>
        <taxon>Bacteria</taxon>
        <taxon>Pseudomonadati</taxon>
        <taxon>Pseudomonadota</taxon>
        <taxon>Alphaproteobacteria</taxon>
        <taxon>Caulobacterales</taxon>
        <taxon>Caulobacteraceae</taxon>
        <taxon>Asticcacaulis</taxon>
    </lineage>
</organism>
<protein>
    <submittedName>
        <fullName evidence="1">Putative membrane protein</fullName>
    </submittedName>
</protein>
<reference evidence="2" key="1">
    <citation type="journal article" date="2017" name="Biotechnol. Biofuels">
        <title>Evaluation of environmental bacterial communities as a factor affecting the growth of duckweed Lemna minor.</title>
        <authorList>
            <person name="Ishizawa H."/>
            <person name="Kuroda M."/>
            <person name="Morikawa M."/>
            <person name="Ike M."/>
        </authorList>
    </citation>
    <scope>NUCLEOTIDE SEQUENCE [LARGE SCALE GENOMIC DNA]</scope>
    <source>
        <strain evidence="2">M6</strain>
    </source>
</reference>
<reference evidence="2" key="2">
    <citation type="journal article" date="2017" name="Plant Physiol. Biochem.">
        <title>Differential oxidative and antioxidative response of duckweed Lemna minor toward plant growth promoting/inhibiting bacteria.</title>
        <authorList>
            <person name="Ishizawa H."/>
            <person name="Kuroda M."/>
            <person name="Morikawa M."/>
            <person name="Ike M."/>
        </authorList>
    </citation>
    <scope>NUCLEOTIDE SEQUENCE [LARGE SCALE GENOMIC DNA]</scope>
    <source>
        <strain evidence="2">M6</strain>
    </source>
</reference>
<evidence type="ECO:0000313" key="1">
    <source>
        <dbReference type="EMBL" id="BBF80746.1"/>
    </source>
</evidence>
<proteinExistence type="predicted"/>
<dbReference type="SUPFAM" id="SSF103481">
    <property type="entry name" value="Multidrug resistance efflux transporter EmrE"/>
    <property type="match status" value="1"/>
</dbReference>
<evidence type="ECO:0000313" key="2">
    <source>
        <dbReference type="Proteomes" id="UP000278756"/>
    </source>
</evidence>
<dbReference type="InterPro" id="IPR037185">
    <property type="entry name" value="EmrE-like"/>
</dbReference>
<dbReference type="AlphaFoldDB" id="A0A3G9G282"/>
<accession>A0A3G9G282</accession>
<sequence length="52" mass="5761">MGQMILFETLFALLYGFLWEGRWPHLTEIIAIALLCASVLTCAAAHRPRGSA</sequence>